<dbReference type="OrthoDB" id="9816340at2"/>
<keyword evidence="4" id="KW-1185">Reference proteome</keyword>
<keyword evidence="1" id="KW-0479">Metal-binding</keyword>
<dbReference type="EMBL" id="QHHQ01000002">
    <property type="protein sequence ID" value="RAI01655.1"/>
    <property type="molecule type" value="Genomic_DNA"/>
</dbReference>
<feature type="domain" description="SWIM-type" evidence="2">
    <location>
        <begin position="54"/>
        <end position="87"/>
    </location>
</feature>
<sequence>MLLTHDAIASLAPDQKALTAARGQMKPAKWPVRERADDRALVWGECQGSGANPYRTVVDAATLGYKCTCPSRKFPCKHVLALMWMFVDDPALFQPAVTPEWVAEWLGRRRRAGPAAVTSGGGKSLAAASLEPDAAAADPKAEARRIAAAEKRAGETRAALFQAIDDVEGWIADQLRTGLGAFIEDAPDRCRAIAARMVDGKAAALAGRIDEIPARLLLRPVEERLDAAVAELGKVVILAHAFRAAPEDPELRRLVSTAETRESVLEAAGTLRVRAAWEVLGERISTRRDGMVMQESWLLNLGEGPRFSVLLDFFPASAGRRGSAFSNGDRFEGELAFYPARVPLRALIADRTPLAGDADWPATPAAPDPLAAVAAANDAAPWLTRVPLLLPPGRLLAGGKAFWWQSADGGAALPLADPPPPAVRGMALAAAAGVWDAGRLTLLAAQTDWGRIALDG</sequence>
<proteinExistence type="predicted"/>
<dbReference type="GO" id="GO:0008270">
    <property type="term" value="F:zinc ion binding"/>
    <property type="evidence" value="ECO:0007669"/>
    <property type="project" value="UniProtKB-KW"/>
</dbReference>
<dbReference type="RefSeq" id="WP_111344664.1">
    <property type="nucleotide sequence ID" value="NZ_QHHQ01000002.1"/>
</dbReference>
<name>A0A8B2NP37_9HYPH</name>
<keyword evidence="1" id="KW-0862">Zinc</keyword>
<protein>
    <submittedName>
        <fullName evidence="3">SWIM zinc finger family protein</fullName>
    </submittedName>
</protein>
<dbReference type="PROSITE" id="PS50966">
    <property type="entry name" value="ZF_SWIM"/>
    <property type="match status" value="1"/>
</dbReference>
<evidence type="ECO:0000313" key="4">
    <source>
        <dbReference type="Proteomes" id="UP000249590"/>
    </source>
</evidence>
<evidence type="ECO:0000313" key="3">
    <source>
        <dbReference type="EMBL" id="RAI01655.1"/>
    </source>
</evidence>
<comment type="caution">
    <text evidence="3">The sequence shown here is derived from an EMBL/GenBank/DDBJ whole genome shotgun (WGS) entry which is preliminary data.</text>
</comment>
<accession>A0A8B2NP37</accession>
<dbReference type="Proteomes" id="UP000249590">
    <property type="component" value="Unassembled WGS sequence"/>
</dbReference>
<keyword evidence="1" id="KW-0863">Zinc-finger</keyword>
<evidence type="ECO:0000256" key="1">
    <source>
        <dbReference type="PROSITE-ProRule" id="PRU00325"/>
    </source>
</evidence>
<dbReference type="InterPro" id="IPR007527">
    <property type="entry name" value="Znf_SWIM"/>
</dbReference>
<organism evidence="3 4">
    <name type="scientific">Acuticoccus sediminis</name>
    <dbReference type="NCBI Taxonomy" id="2184697"/>
    <lineage>
        <taxon>Bacteria</taxon>
        <taxon>Pseudomonadati</taxon>
        <taxon>Pseudomonadota</taxon>
        <taxon>Alphaproteobacteria</taxon>
        <taxon>Hyphomicrobiales</taxon>
        <taxon>Amorphaceae</taxon>
        <taxon>Acuticoccus</taxon>
    </lineage>
</organism>
<dbReference type="AlphaFoldDB" id="A0A8B2NP37"/>
<reference evidence="3 4" key="1">
    <citation type="submission" date="2018-05" db="EMBL/GenBank/DDBJ databases">
        <title>Acuticoccus sediminis sp. nov., isolated from deep-sea sediment of Indian Ocean.</title>
        <authorList>
            <person name="Liu X."/>
            <person name="Lai Q."/>
            <person name="Du Y."/>
            <person name="Sun F."/>
            <person name="Zhang X."/>
            <person name="Wang S."/>
            <person name="Shao Z."/>
        </authorList>
    </citation>
    <scope>NUCLEOTIDE SEQUENCE [LARGE SCALE GENOMIC DNA]</scope>
    <source>
        <strain evidence="3 4">PTG4-2</strain>
    </source>
</reference>
<evidence type="ECO:0000259" key="2">
    <source>
        <dbReference type="PROSITE" id="PS50966"/>
    </source>
</evidence>
<dbReference type="Pfam" id="PF04434">
    <property type="entry name" value="SWIM"/>
    <property type="match status" value="1"/>
</dbReference>
<gene>
    <name evidence="3" type="ORF">DLJ53_09575</name>
</gene>